<dbReference type="EMBL" id="CM027681">
    <property type="protein sequence ID" value="KAG0542485.1"/>
    <property type="molecule type" value="Genomic_DNA"/>
</dbReference>
<name>A0A921UTA3_SORBI</name>
<dbReference type="Proteomes" id="UP000807115">
    <property type="component" value="Chromosome 2"/>
</dbReference>
<proteinExistence type="predicted"/>
<gene>
    <name evidence="1" type="ORF">BDA96_02G108100</name>
</gene>
<protein>
    <submittedName>
        <fullName evidence="1">Uncharacterized protein</fullName>
    </submittedName>
</protein>
<accession>A0A921UTA3</accession>
<organism evidence="1 2">
    <name type="scientific">Sorghum bicolor</name>
    <name type="common">Sorghum</name>
    <name type="synonym">Sorghum vulgare</name>
    <dbReference type="NCBI Taxonomy" id="4558"/>
    <lineage>
        <taxon>Eukaryota</taxon>
        <taxon>Viridiplantae</taxon>
        <taxon>Streptophyta</taxon>
        <taxon>Embryophyta</taxon>
        <taxon>Tracheophyta</taxon>
        <taxon>Spermatophyta</taxon>
        <taxon>Magnoliopsida</taxon>
        <taxon>Liliopsida</taxon>
        <taxon>Poales</taxon>
        <taxon>Poaceae</taxon>
        <taxon>PACMAD clade</taxon>
        <taxon>Panicoideae</taxon>
        <taxon>Andropogonodae</taxon>
        <taxon>Andropogoneae</taxon>
        <taxon>Sorghinae</taxon>
        <taxon>Sorghum</taxon>
    </lineage>
</organism>
<comment type="caution">
    <text evidence="1">The sequence shown here is derived from an EMBL/GenBank/DDBJ whole genome shotgun (WGS) entry which is preliminary data.</text>
</comment>
<evidence type="ECO:0000313" key="2">
    <source>
        <dbReference type="Proteomes" id="UP000807115"/>
    </source>
</evidence>
<sequence length="101" mass="11384">MSDEGDTAPAYPYEYFFDHWNHIDSTVRLAGEMANADADAKTVRLISSSKQFSVAFFRVPGGRTFIFLSWTSFVMKLEQLLLCGFSFCLLNGSCNRMDGYA</sequence>
<evidence type="ECO:0000313" key="1">
    <source>
        <dbReference type="EMBL" id="KAG0542485.1"/>
    </source>
</evidence>
<reference evidence="1" key="1">
    <citation type="journal article" date="2019" name="BMC Genomics">
        <title>A new reference genome for Sorghum bicolor reveals high levels of sequence similarity between sweet and grain genotypes: implications for the genetics of sugar metabolism.</title>
        <authorList>
            <person name="Cooper E.A."/>
            <person name="Brenton Z.W."/>
            <person name="Flinn B.S."/>
            <person name="Jenkins J."/>
            <person name="Shu S."/>
            <person name="Flowers D."/>
            <person name="Luo F."/>
            <person name="Wang Y."/>
            <person name="Xia P."/>
            <person name="Barry K."/>
            <person name="Daum C."/>
            <person name="Lipzen A."/>
            <person name="Yoshinaga Y."/>
            <person name="Schmutz J."/>
            <person name="Saski C."/>
            <person name="Vermerris W."/>
            <person name="Kresovich S."/>
        </authorList>
    </citation>
    <scope>NUCLEOTIDE SEQUENCE</scope>
</reference>
<dbReference type="AlphaFoldDB" id="A0A921UTA3"/>
<reference evidence="1" key="2">
    <citation type="submission" date="2020-10" db="EMBL/GenBank/DDBJ databases">
        <authorList>
            <person name="Cooper E.A."/>
            <person name="Brenton Z.W."/>
            <person name="Flinn B.S."/>
            <person name="Jenkins J."/>
            <person name="Shu S."/>
            <person name="Flowers D."/>
            <person name="Luo F."/>
            <person name="Wang Y."/>
            <person name="Xia P."/>
            <person name="Barry K."/>
            <person name="Daum C."/>
            <person name="Lipzen A."/>
            <person name="Yoshinaga Y."/>
            <person name="Schmutz J."/>
            <person name="Saski C."/>
            <person name="Vermerris W."/>
            <person name="Kresovich S."/>
        </authorList>
    </citation>
    <scope>NUCLEOTIDE SEQUENCE</scope>
</reference>